<accession>A0A4Z1PU36</accession>
<reference evidence="10 11" key="1">
    <citation type="submission" date="2019-04" db="EMBL/GenBank/DDBJ databases">
        <title>High contiguity whole genome sequence and gene annotation resource for two Venturia nashicola isolates.</title>
        <authorList>
            <person name="Prokchorchik M."/>
            <person name="Won K."/>
            <person name="Lee Y."/>
            <person name="Choi E.D."/>
            <person name="Segonzac C."/>
            <person name="Sohn K.H."/>
        </authorList>
    </citation>
    <scope>NUCLEOTIDE SEQUENCE [LARGE SCALE GENOMIC DNA]</scope>
    <source>
        <strain evidence="10 11">PRI2</strain>
    </source>
</reference>
<dbReference type="GO" id="GO:0006351">
    <property type="term" value="P:DNA-templated transcription"/>
    <property type="evidence" value="ECO:0007669"/>
    <property type="project" value="InterPro"/>
</dbReference>
<keyword evidence="6" id="KW-0804">Transcription</keyword>
<gene>
    <name evidence="10" type="ORF">E6O75_ATG00585</name>
</gene>
<dbReference type="SMART" id="SM00906">
    <property type="entry name" value="Fungal_trans"/>
    <property type="match status" value="1"/>
</dbReference>
<evidence type="ECO:0000313" key="10">
    <source>
        <dbReference type="EMBL" id="TID27818.1"/>
    </source>
</evidence>
<evidence type="ECO:0000256" key="7">
    <source>
        <dbReference type="ARBA" id="ARBA00023242"/>
    </source>
</evidence>
<dbReference type="InterPro" id="IPR007219">
    <property type="entry name" value="XnlR_reg_dom"/>
</dbReference>
<evidence type="ECO:0000256" key="2">
    <source>
        <dbReference type="ARBA" id="ARBA00022723"/>
    </source>
</evidence>
<comment type="caution">
    <text evidence="10">The sequence shown here is derived from an EMBL/GenBank/DDBJ whole genome shotgun (WGS) entry which is preliminary data.</text>
</comment>
<protein>
    <recommendedName>
        <fullName evidence="9">Zn(2)-C6 fungal-type domain-containing protein</fullName>
    </recommendedName>
</protein>
<dbReference type="PROSITE" id="PS50048">
    <property type="entry name" value="ZN2_CY6_FUNGAL_2"/>
    <property type="match status" value="1"/>
</dbReference>
<dbReference type="CDD" id="cd12148">
    <property type="entry name" value="fungal_TF_MHR"/>
    <property type="match status" value="1"/>
</dbReference>
<evidence type="ECO:0000256" key="6">
    <source>
        <dbReference type="ARBA" id="ARBA00023163"/>
    </source>
</evidence>
<dbReference type="PANTHER" id="PTHR31313">
    <property type="entry name" value="TY1 ENHANCER ACTIVATOR"/>
    <property type="match status" value="1"/>
</dbReference>
<feature type="compositionally biased region" description="Low complexity" evidence="8">
    <location>
        <begin position="963"/>
        <end position="974"/>
    </location>
</feature>
<comment type="subcellular location">
    <subcellularLocation>
        <location evidence="1">Nucleus</location>
    </subcellularLocation>
</comment>
<evidence type="ECO:0000313" key="11">
    <source>
        <dbReference type="Proteomes" id="UP000298493"/>
    </source>
</evidence>
<dbReference type="SMART" id="SM00066">
    <property type="entry name" value="GAL4"/>
    <property type="match status" value="1"/>
</dbReference>
<dbReference type="InterPro" id="IPR036864">
    <property type="entry name" value="Zn2-C6_fun-type_DNA-bd_sf"/>
</dbReference>
<dbReference type="InterPro" id="IPR051615">
    <property type="entry name" value="Transcr_Regulatory_Elem"/>
</dbReference>
<dbReference type="GO" id="GO:0000981">
    <property type="term" value="F:DNA-binding transcription factor activity, RNA polymerase II-specific"/>
    <property type="evidence" value="ECO:0007669"/>
    <property type="project" value="InterPro"/>
</dbReference>
<dbReference type="AlphaFoldDB" id="A0A4Z1PU36"/>
<name>A0A4Z1PU36_9PEZI</name>
<proteinExistence type="predicted"/>
<keyword evidence="4" id="KW-0805">Transcription regulation</keyword>
<feature type="compositionally biased region" description="Polar residues" evidence="8">
    <location>
        <begin position="933"/>
        <end position="942"/>
    </location>
</feature>
<dbReference type="GO" id="GO:0005634">
    <property type="term" value="C:nucleus"/>
    <property type="evidence" value="ECO:0007669"/>
    <property type="project" value="UniProtKB-SubCell"/>
</dbReference>
<evidence type="ECO:0000256" key="3">
    <source>
        <dbReference type="ARBA" id="ARBA00022833"/>
    </source>
</evidence>
<dbReference type="SUPFAM" id="SSF57701">
    <property type="entry name" value="Zn2/Cys6 DNA-binding domain"/>
    <property type="match status" value="1"/>
</dbReference>
<organism evidence="10 11">
    <name type="scientific">Venturia nashicola</name>
    <dbReference type="NCBI Taxonomy" id="86259"/>
    <lineage>
        <taxon>Eukaryota</taxon>
        <taxon>Fungi</taxon>
        <taxon>Dikarya</taxon>
        <taxon>Ascomycota</taxon>
        <taxon>Pezizomycotina</taxon>
        <taxon>Dothideomycetes</taxon>
        <taxon>Pleosporomycetidae</taxon>
        <taxon>Venturiales</taxon>
        <taxon>Venturiaceae</taxon>
        <taxon>Venturia</taxon>
    </lineage>
</organism>
<dbReference type="GO" id="GO:0008270">
    <property type="term" value="F:zinc ion binding"/>
    <property type="evidence" value="ECO:0007669"/>
    <property type="project" value="InterPro"/>
</dbReference>
<dbReference type="STRING" id="86259.A0A4Z1PU36"/>
<feature type="region of interest" description="Disordered" evidence="8">
    <location>
        <begin position="208"/>
        <end position="235"/>
    </location>
</feature>
<keyword evidence="3" id="KW-0862">Zinc</keyword>
<evidence type="ECO:0000256" key="8">
    <source>
        <dbReference type="SAM" id="MobiDB-lite"/>
    </source>
</evidence>
<feature type="domain" description="Zn(2)-C6 fungal-type" evidence="9">
    <location>
        <begin position="244"/>
        <end position="274"/>
    </location>
</feature>
<dbReference type="InterPro" id="IPR001138">
    <property type="entry name" value="Zn2Cys6_DnaBD"/>
</dbReference>
<keyword evidence="11" id="KW-1185">Reference proteome</keyword>
<dbReference type="Pfam" id="PF04082">
    <property type="entry name" value="Fungal_trans"/>
    <property type="match status" value="1"/>
</dbReference>
<dbReference type="EMBL" id="SNSC02000001">
    <property type="protein sequence ID" value="TID27818.1"/>
    <property type="molecule type" value="Genomic_DNA"/>
</dbReference>
<dbReference type="Proteomes" id="UP000298493">
    <property type="component" value="Unassembled WGS sequence"/>
</dbReference>
<sequence length="1048" mass="115599">MKLESKGSRWQGSDLERHVQDRLSWSWSWSLRMARRDRFSAPRVGHRTQQVQCGTEWAKSPAATCPLMSHVTHTGRVVELLVVQRSTSAAACPQEGDGPRREMALGGSLGPQRVGQSQTPPAFAGLRGPCESLSAVRALESFSQPWLASLHALNDIAASVIDLAQAPPPQPVLSAKWWCVRQLSLLASLFDVVMSAPRTIPIPAMLLQQSPPARDSGDISPPPPPQGGPQKPSYSKRGKITIVACVNCRRRKTKCDGKRPTCSQCLARDGQCHYDMSEEQRRLTYLRENVEHLAEEKQTLQSLIHNLRIGTEEDSMEILRRLRSGTDPHILAQHVQAGRSLAQVKADGLPEQSRSYNPTSPLGDDSRAYERLVAAVANSPAMEVDEIVRRLRLHEDVESILTVIGAGTLLQPLGGQEYGTEQGIVGNYSTRAQTFGLMRVGSTNSPENERAPNRAPNAHRPLATRDINQWTSVSKDKGYIDDLLTLYFCWQHSFFQSFPERLFRRDMRSGGTKYCSKLLMNAICASGCLLNPRHEATGNFGDPMTACNEFFDEAHYHLKETEVSSIPSVAGLFMLSHVEGYRGRLNMAWDYCGRSARMALDLNLHLRGDRASSDHLSPEAEVEEIARTHAFWGCFIADQLMSFTLGRLPQIPVTAITVDLPRVVKEEDEEVWVAYADGTRSKQPGARSTTFHEVAALSKIVNSTLLLFFAPSQTVKGSLLLDEYNKYRDWYQRLPAIVAQTQDASPHVLCLHMYYHAAVLLLMRPFLNAKFTQSNVLPSDVCRQAAAAISDIFGQHRRLYHAVGIYTFQLHCLLTACTIHIVNLPAIASTGCLTAACDHFHELSRWNKSASGSLDTIKGLVQRWTIILPIEAEQALYRNSGEDRPADDANMGQEDALSPSTKRPPVLVPFSGSSNKRPRYETPPPEGGGGTPSNSSLGQEGNESPKPGGRSRSTAPAIGLGRDASSGDSASSSSQRPPREQQQTNYLFTPFPNQPAPLLGPIHTSTSAETARLEGMDQVVQGFDGLIFEQGGWFDPFMGYTGDRSYGE</sequence>
<keyword evidence="2" id="KW-0479">Metal-binding</keyword>
<evidence type="ECO:0000256" key="5">
    <source>
        <dbReference type="ARBA" id="ARBA00023125"/>
    </source>
</evidence>
<evidence type="ECO:0000256" key="1">
    <source>
        <dbReference type="ARBA" id="ARBA00004123"/>
    </source>
</evidence>
<dbReference type="Pfam" id="PF00172">
    <property type="entry name" value="Zn_clus"/>
    <property type="match status" value="1"/>
</dbReference>
<dbReference type="Gene3D" id="4.10.240.10">
    <property type="entry name" value="Zn(2)-C6 fungal-type DNA-binding domain"/>
    <property type="match status" value="1"/>
</dbReference>
<evidence type="ECO:0000259" key="9">
    <source>
        <dbReference type="PROSITE" id="PS50048"/>
    </source>
</evidence>
<dbReference type="GO" id="GO:0003677">
    <property type="term" value="F:DNA binding"/>
    <property type="evidence" value="ECO:0007669"/>
    <property type="project" value="UniProtKB-KW"/>
</dbReference>
<evidence type="ECO:0000256" key="4">
    <source>
        <dbReference type="ARBA" id="ARBA00023015"/>
    </source>
</evidence>
<dbReference type="PROSITE" id="PS00463">
    <property type="entry name" value="ZN2_CY6_FUNGAL_1"/>
    <property type="match status" value="1"/>
</dbReference>
<feature type="region of interest" description="Disordered" evidence="8">
    <location>
        <begin position="881"/>
        <end position="1003"/>
    </location>
</feature>
<keyword evidence="5" id="KW-0238">DNA-binding</keyword>
<dbReference type="CDD" id="cd00067">
    <property type="entry name" value="GAL4"/>
    <property type="match status" value="1"/>
</dbReference>
<keyword evidence="7" id="KW-0539">Nucleus</keyword>
<dbReference type="PANTHER" id="PTHR31313:SF4">
    <property type="entry name" value="CONIDIAL DEVELOPMENT PROTEIN FLUFFY"/>
    <property type="match status" value="1"/>
</dbReference>